<evidence type="ECO:0008006" key="3">
    <source>
        <dbReference type="Google" id="ProtNLM"/>
    </source>
</evidence>
<protein>
    <recommendedName>
        <fullName evidence="3">Cell surface protein SprA</fullName>
    </recommendedName>
</protein>
<reference evidence="2" key="1">
    <citation type="submission" date="2016-10" db="EMBL/GenBank/DDBJ databases">
        <authorList>
            <person name="Varghese N."/>
            <person name="Submissions S."/>
        </authorList>
    </citation>
    <scope>NUCLEOTIDE SEQUENCE [LARGE SCALE GENOMIC DNA]</scope>
    <source>
        <strain evidence="2">DSM 17298</strain>
    </source>
</reference>
<evidence type="ECO:0000313" key="1">
    <source>
        <dbReference type="EMBL" id="SEG38427.1"/>
    </source>
</evidence>
<keyword evidence="2" id="KW-1185">Reference proteome</keyword>
<proteinExistence type="predicted"/>
<dbReference type="AlphaFoldDB" id="A0A1H5ZRY9"/>
<dbReference type="Proteomes" id="UP000236736">
    <property type="component" value="Unassembled WGS sequence"/>
</dbReference>
<organism evidence="1 2">
    <name type="scientific">Algoriphagus boritolerans DSM 17298 = JCM 18970</name>
    <dbReference type="NCBI Taxonomy" id="1120964"/>
    <lineage>
        <taxon>Bacteria</taxon>
        <taxon>Pseudomonadati</taxon>
        <taxon>Bacteroidota</taxon>
        <taxon>Cytophagia</taxon>
        <taxon>Cytophagales</taxon>
        <taxon>Cyclobacteriaceae</taxon>
        <taxon>Algoriphagus</taxon>
    </lineage>
</organism>
<name>A0A1H5ZRY9_9BACT</name>
<dbReference type="RefSeq" id="WP_235010094.1">
    <property type="nucleotide sequence ID" value="NZ_FNVR01000030.1"/>
</dbReference>
<gene>
    <name evidence="1" type="ORF">SAMN03080598_03654</name>
</gene>
<evidence type="ECO:0000313" key="2">
    <source>
        <dbReference type="Proteomes" id="UP000236736"/>
    </source>
</evidence>
<accession>A0A1H5ZRY9</accession>
<sequence>MRIWIASWFLVFGLSGTIRAQEKCRWVSVDYFENPTELDSLSAIQESIRVSDRQGKTYPFTYNLSNRTLQVTIDPALAIDSIQVCYRTLAIRLDQTFAKRTLTADYDSTAIFKDNRVQARTDFDIREELFPSSTLYKTGSLTRGVSFGNTQNVFVNSALNLQLEGDIGENLKIRASITDQNVPFQPEGNTQQIQDFDNVLIELYNDNFSLAAGDVVLQQRQSEFLRYYKNVQGLQFTSKYKLKKGWEASSQGFASVAKGKFASIQLPILEGVLGPYRVSGPNNERFVIIMANSERVFLDGKQLQRGFNADYVIDYNQAEITFTPKVLITQYSRVRVDFEFAERNYSRSILGANHLQTNGKVDFYVNHYQEKDNRNRPLFTEFTQAEQALLANVGDRIENAVIPRIDSVAYDPTRILYEKVTELDDFGNLQIYFRYSTDPELAHFALSFSQVGPNQGNYKRSSQLSNGTVFEYVPPVSGQPQGDYSILTQLPAPDSKQMTTAGTRVKLGEYEKVYTEVALSSVDKNLFSTIDEEDNQGLGWKVGLQSENRELGIFKGYKFKGLAEFEYNSTNFNFIDRFRYIEFDRDWGVTQEILEMPAAERFFLTQIGLEKDTKNTFNYKLYLRNRENVLSGSQHTANWTTQLGKRFLVRQEFFTLNSELDTLNSSWTRYLGNVSFQSKILVPGYQFSLDRNALKKTESDSVLSTAMNFKEHLIYLRSNDSLRYSFLVDAAWREDKSPVFGRLVDDTRAFTSNFTFQKQWTQHRLSSTFTYRELEYLQRDLPTELTVMGKVDYSGSLGKNLIRNEISYAIGNGRELQREFVFLPAPNGDGTHTWRDDNGDGIQQLNEFYIAINPEEKQYIKIFVPTDTYVQAYTSLLNYRIQARFPEAWKEGGRFLAFLHKFSNTSSLSVEKKVTSDVFLDRVNPFIGSIDRDQILSLRQIIRTSFFFNRASAKYGFDLSLFDSQLKQLLSGGFEDQIQKDWKLNTRYNFNSILTLRIIGSTGNRTSASDFLENRNYTIQQSTLGPELAWQPSPFFRTTGSYFFTGKANIQNVEFDERAQTHQIGLDMRYAKAIKTTLTGNLRLIQIDYNGEVNSPVGYEMLQALTPGTNVTWSLNWLQKIGEGLQLNLVYEGRNSQGLDRIVHIGRMQVSALF</sequence>
<dbReference type="STRING" id="1120964.GCA_001313265_05900"/>
<dbReference type="EMBL" id="FNVR01000030">
    <property type="protein sequence ID" value="SEG38427.1"/>
    <property type="molecule type" value="Genomic_DNA"/>
</dbReference>